<dbReference type="Proteomes" id="UP000199029">
    <property type="component" value="Unassembled WGS sequence"/>
</dbReference>
<evidence type="ECO:0000313" key="2">
    <source>
        <dbReference type="Proteomes" id="UP000199029"/>
    </source>
</evidence>
<organism evidence="1 2">
    <name type="scientific">Hymenobacter arizonensis</name>
    <name type="common">Siccationidurans arizonensis</name>
    <dbReference type="NCBI Taxonomy" id="1227077"/>
    <lineage>
        <taxon>Bacteria</taxon>
        <taxon>Pseudomonadati</taxon>
        <taxon>Bacteroidota</taxon>
        <taxon>Cytophagia</taxon>
        <taxon>Cytophagales</taxon>
        <taxon>Hymenobacteraceae</taxon>
        <taxon>Hymenobacter</taxon>
    </lineage>
</organism>
<dbReference type="AlphaFoldDB" id="A0A1I6A830"/>
<dbReference type="EMBL" id="FOXS01000005">
    <property type="protein sequence ID" value="SFQ64886.1"/>
    <property type="molecule type" value="Genomic_DNA"/>
</dbReference>
<reference evidence="2" key="1">
    <citation type="submission" date="2016-10" db="EMBL/GenBank/DDBJ databases">
        <authorList>
            <person name="Varghese N."/>
            <person name="Submissions S."/>
        </authorList>
    </citation>
    <scope>NUCLEOTIDE SEQUENCE [LARGE SCALE GENOMIC DNA]</scope>
    <source>
        <strain evidence="2">OR362-8,ATCC BAA-1266,JCM 13504</strain>
    </source>
</reference>
<gene>
    <name evidence="1" type="ORF">SAMN04515668_3410</name>
</gene>
<accession>A0A1I6A830</accession>
<proteinExistence type="predicted"/>
<protein>
    <submittedName>
        <fullName evidence="1">Uncharacterized protein</fullName>
    </submittedName>
</protein>
<sequence>MIGFADLRFAALCMTTFLFFGQLNERFALKQNFRT</sequence>
<keyword evidence="2" id="KW-1185">Reference proteome</keyword>
<name>A0A1I6A830_HYMAR</name>
<evidence type="ECO:0000313" key="1">
    <source>
        <dbReference type="EMBL" id="SFQ64886.1"/>
    </source>
</evidence>